<dbReference type="GO" id="GO:0019854">
    <property type="term" value="P:L-ascorbic acid catabolic process"/>
    <property type="evidence" value="ECO:0007669"/>
    <property type="project" value="TreeGrafter"/>
</dbReference>
<dbReference type="EMBL" id="CP000852">
    <property type="protein sequence ID" value="ABW02688.1"/>
    <property type="molecule type" value="Genomic_DNA"/>
</dbReference>
<gene>
    <name evidence="4" type="ordered locus">Cmaq_1871</name>
</gene>
<dbReference type="InterPro" id="IPR041710">
    <property type="entry name" value="HPS/KGPDC"/>
</dbReference>
<dbReference type="InterPro" id="IPR001754">
    <property type="entry name" value="OMPdeCOase_dom"/>
</dbReference>
<dbReference type="SMART" id="SM00934">
    <property type="entry name" value="OMPdecase"/>
    <property type="match status" value="1"/>
</dbReference>
<protein>
    <submittedName>
        <fullName evidence="4">Orotidine 5'-phosphate decarboxylase</fullName>
    </submittedName>
</protein>
<dbReference type="FunFam" id="3.20.20.70:FF:000022">
    <property type="entry name" value="3-keto-L-gulonate-6-phosphate decarboxylase UlaD"/>
    <property type="match status" value="1"/>
</dbReference>
<dbReference type="GO" id="GO:0033982">
    <property type="term" value="F:3-dehydro-L-gulonate-6-phosphate decarboxylase activity"/>
    <property type="evidence" value="ECO:0007669"/>
    <property type="project" value="TreeGrafter"/>
</dbReference>
<dbReference type="Proteomes" id="UP000001137">
    <property type="component" value="Chromosome"/>
</dbReference>
<dbReference type="PANTHER" id="PTHR35039">
    <property type="entry name" value="3-KETO-L-GULONATE-6-PHOSPHATE DECARBOXYLASE SGBH-RELATED"/>
    <property type="match status" value="1"/>
</dbReference>
<dbReference type="RefSeq" id="WP_012186907.1">
    <property type="nucleotide sequence ID" value="NC_009954.1"/>
</dbReference>
<dbReference type="Gene3D" id="3.20.20.70">
    <property type="entry name" value="Aldolase class I"/>
    <property type="match status" value="1"/>
</dbReference>
<dbReference type="OrthoDB" id="15246at2157"/>
<dbReference type="InterPro" id="IPR013785">
    <property type="entry name" value="Aldolase_TIM"/>
</dbReference>
<keyword evidence="2" id="KW-0119">Carbohydrate metabolism</keyword>
<reference evidence="4 5" key="1">
    <citation type="submission" date="2007-10" db="EMBL/GenBank/DDBJ databases">
        <title>Complete sequence of Caldivirga maquilingensis IC-167.</title>
        <authorList>
            <consortium name="US DOE Joint Genome Institute"/>
            <person name="Copeland A."/>
            <person name="Lucas S."/>
            <person name="Lapidus A."/>
            <person name="Barry K."/>
            <person name="Glavina del Rio T."/>
            <person name="Dalin E."/>
            <person name="Tice H."/>
            <person name="Pitluck S."/>
            <person name="Saunders E."/>
            <person name="Brettin T."/>
            <person name="Bruce D."/>
            <person name="Detter J.C."/>
            <person name="Han C."/>
            <person name="Schmutz J."/>
            <person name="Larimer F."/>
            <person name="Land M."/>
            <person name="Hauser L."/>
            <person name="Kyrpides N."/>
            <person name="Ivanova N."/>
            <person name="Biddle J.F."/>
            <person name="Zhang Z."/>
            <person name="Fitz-Gibbon S.T."/>
            <person name="Lowe T.M."/>
            <person name="Saltikov C."/>
            <person name="House C.H."/>
            <person name="Richardson P."/>
        </authorList>
    </citation>
    <scope>NUCLEOTIDE SEQUENCE [LARGE SCALE GENOMIC DNA]</scope>
    <source>
        <strain evidence="5">ATCC 700844 / DSM 13496 / JCM 10307 / IC-167</strain>
    </source>
</reference>
<dbReference type="PANTHER" id="PTHR35039:SF3">
    <property type="entry name" value="3-KETO-L-GULONATE-6-PHOSPHATE DECARBOXYLASE SGBH-RELATED"/>
    <property type="match status" value="1"/>
</dbReference>
<dbReference type="AlphaFoldDB" id="A8MBF5"/>
<keyword evidence="1" id="KW-0456">Lyase</keyword>
<evidence type="ECO:0000256" key="1">
    <source>
        <dbReference type="ARBA" id="ARBA00023239"/>
    </source>
</evidence>
<name>A8MBF5_CALMQ</name>
<dbReference type="GO" id="GO:0006207">
    <property type="term" value="P:'de novo' pyrimidine nucleobase biosynthetic process"/>
    <property type="evidence" value="ECO:0007669"/>
    <property type="project" value="InterPro"/>
</dbReference>
<dbReference type="InterPro" id="IPR011060">
    <property type="entry name" value="RibuloseP-bd_barrel"/>
</dbReference>
<dbReference type="STRING" id="397948.Cmaq_1871"/>
<evidence type="ECO:0000256" key="2">
    <source>
        <dbReference type="ARBA" id="ARBA00023277"/>
    </source>
</evidence>
<evidence type="ECO:0000313" key="4">
    <source>
        <dbReference type="EMBL" id="ABW02688.1"/>
    </source>
</evidence>
<dbReference type="eggNOG" id="arCOG00053">
    <property type="taxonomic scope" value="Archaea"/>
</dbReference>
<evidence type="ECO:0000313" key="5">
    <source>
        <dbReference type="Proteomes" id="UP000001137"/>
    </source>
</evidence>
<dbReference type="GeneID" id="5709743"/>
<dbReference type="SUPFAM" id="SSF51366">
    <property type="entry name" value="Ribulose-phoshate binding barrel"/>
    <property type="match status" value="1"/>
</dbReference>
<organism evidence="4 5">
    <name type="scientific">Caldivirga maquilingensis (strain ATCC 700844 / DSM 13496 / JCM 10307 / IC-167)</name>
    <dbReference type="NCBI Taxonomy" id="397948"/>
    <lineage>
        <taxon>Archaea</taxon>
        <taxon>Thermoproteota</taxon>
        <taxon>Thermoprotei</taxon>
        <taxon>Thermoproteales</taxon>
        <taxon>Thermoproteaceae</taxon>
        <taxon>Caldivirga</taxon>
    </lineage>
</organism>
<feature type="domain" description="Orotidine 5'-phosphate decarboxylase" evidence="3">
    <location>
        <begin position="2"/>
        <end position="209"/>
    </location>
</feature>
<dbReference type="CDD" id="cd04726">
    <property type="entry name" value="KGPDC_HPS"/>
    <property type="match status" value="1"/>
</dbReference>
<evidence type="ECO:0000259" key="3">
    <source>
        <dbReference type="SMART" id="SM00934"/>
    </source>
</evidence>
<dbReference type="GO" id="GO:0004590">
    <property type="term" value="F:orotidine-5'-phosphate decarboxylase activity"/>
    <property type="evidence" value="ECO:0007669"/>
    <property type="project" value="InterPro"/>
</dbReference>
<dbReference type="Pfam" id="PF00215">
    <property type="entry name" value="OMPdecase"/>
    <property type="match status" value="1"/>
</dbReference>
<dbReference type="KEGG" id="cma:Cmaq_1871"/>
<dbReference type="HOGENOM" id="CLU_081825_1_0_2"/>
<sequence>MKLQVALDLTNLDAAVDLARRLHRGGLIDVIEVGTPLIKAYGMYAVSRMRVCCPSALIFADLKTMDAGRIEVRLASENGANMASVLAAAPVDTIREFSDEARKLGLSTVVDFIGVVNVEERVKEVLNAAKVDYIGLHVGIDVQDSRKVNAEVLIDEAESIKRKYNVGVTLAGGVDAGTALKLRGRDIDIVVVGRAITSAEKPEGVAREIRRNLGLMQ</sequence>
<keyword evidence="5" id="KW-1185">Reference proteome</keyword>
<accession>A8MBF5</accession>
<proteinExistence type="predicted"/>